<sequence>SDEVVLTDLAVDRNYEISVVAVNSQGQGPAGVPVVVWVGEAVPTAPPRDVTPQPISPTEVTLTWKPPLLAQQNGDLLGYKIFYLMTESPEEQEPGRRIEEEIEVVPASATSHSLVFLDKFTQYRIQVLAFNPAGDGPRSKAVLVRTHQGLPSAPRNISFSEITMNSLIVAWEPPRRRNGLIHSYLVTYETIEQDERE</sequence>
<dbReference type="SUPFAM" id="SSF49265">
    <property type="entry name" value="Fibronectin type III"/>
    <property type="match status" value="2"/>
</dbReference>
<dbReference type="SMART" id="SM00060">
    <property type="entry name" value="FN3"/>
    <property type="match status" value="1"/>
</dbReference>
<dbReference type="PRINTS" id="PR00014">
    <property type="entry name" value="FNTYPEIII"/>
</dbReference>
<feature type="non-terminal residue" evidence="3">
    <location>
        <position position="1"/>
    </location>
</feature>
<dbReference type="InterPro" id="IPR050713">
    <property type="entry name" value="RTP_Phos/Ushers"/>
</dbReference>
<dbReference type="CDD" id="cd00063">
    <property type="entry name" value="FN3"/>
    <property type="match status" value="2"/>
</dbReference>
<reference evidence="3 4" key="1">
    <citation type="submission" date="2017-07" db="EMBL/GenBank/DDBJ databases">
        <authorList>
            <person name="Talla V."/>
            <person name="Backstrom N."/>
        </authorList>
    </citation>
    <scope>NUCLEOTIDE SEQUENCE [LARGE SCALE GENOMIC DNA]</scope>
</reference>
<proteinExistence type="predicted"/>
<evidence type="ECO:0000313" key="4">
    <source>
        <dbReference type="Proteomes" id="UP000324832"/>
    </source>
</evidence>
<name>A0A5E4R7N8_9NEOP</name>
<evidence type="ECO:0000256" key="1">
    <source>
        <dbReference type="ARBA" id="ARBA00004479"/>
    </source>
</evidence>
<evidence type="ECO:0000313" key="3">
    <source>
        <dbReference type="EMBL" id="VVD05229.1"/>
    </source>
</evidence>
<feature type="domain" description="Fibronectin type-III" evidence="2">
    <location>
        <begin position="1"/>
        <end position="41"/>
    </location>
</feature>
<dbReference type="PROSITE" id="PS50853">
    <property type="entry name" value="FN3"/>
    <property type="match status" value="3"/>
</dbReference>
<dbReference type="InterPro" id="IPR036116">
    <property type="entry name" value="FN3_sf"/>
</dbReference>
<feature type="non-terminal residue" evidence="3">
    <location>
        <position position="197"/>
    </location>
</feature>
<dbReference type="GO" id="GO:0016020">
    <property type="term" value="C:membrane"/>
    <property type="evidence" value="ECO:0007669"/>
    <property type="project" value="UniProtKB-SubCell"/>
</dbReference>
<dbReference type="InterPro" id="IPR013783">
    <property type="entry name" value="Ig-like_fold"/>
</dbReference>
<gene>
    <name evidence="3" type="ORF">LSINAPIS_LOCUS14810</name>
</gene>
<feature type="domain" description="Fibronectin type-III" evidence="2">
    <location>
        <begin position="153"/>
        <end position="197"/>
    </location>
</feature>
<dbReference type="Pfam" id="PF00041">
    <property type="entry name" value="fn3"/>
    <property type="match status" value="2"/>
</dbReference>
<feature type="domain" description="Fibronectin type-III" evidence="2">
    <location>
        <begin position="46"/>
        <end position="149"/>
    </location>
</feature>
<dbReference type="PANTHER" id="PTHR46957">
    <property type="entry name" value="CYTOKINE RECEPTOR"/>
    <property type="match status" value="1"/>
</dbReference>
<dbReference type="PANTHER" id="PTHR46957:SF6">
    <property type="entry name" value="PROTEIN-TYROSINE-PHOSPHATASE"/>
    <property type="match status" value="1"/>
</dbReference>
<keyword evidence="4" id="KW-1185">Reference proteome</keyword>
<dbReference type="Proteomes" id="UP000324832">
    <property type="component" value="Unassembled WGS sequence"/>
</dbReference>
<protein>
    <recommendedName>
        <fullName evidence="2">Fibronectin type-III domain-containing protein</fullName>
    </recommendedName>
</protein>
<accession>A0A5E4R7N8</accession>
<evidence type="ECO:0000259" key="2">
    <source>
        <dbReference type="PROSITE" id="PS50853"/>
    </source>
</evidence>
<dbReference type="InterPro" id="IPR003961">
    <property type="entry name" value="FN3_dom"/>
</dbReference>
<dbReference type="FunFam" id="2.60.40.10:FF:001849">
    <property type="entry name" value="Sidekick, isoform B"/>
    <property type="match status" value="1"/>
</dbReference>
<dbReference type="Gene3D" id="2.60.40.10">
    <property type="entry name" value="Immunoglobulins"/>
    <property type="match status" value="3"/>
</dbReference>
<comment type="subcellular location">
    <subcellularLocation>
        <location evidence="1">Membrane</location>
        <topology evidence="1">Single-pass type I membrane protein</topology>
    </subcellularLocation>
</comment>
<dbReference type="AlphaFoldDB" id="A0A5E4R7N8"/>
<organism evidence="3 4">
    <name type="scientific">Leptidea sinapis</name>
    <dbReference type="NCBI Taxonomy" id="189913"/>
    <lineage>
        <taxon>Eukaryota</taxon>
        <taxon>Metazoa</taxon>
        <taxon>Ecdysozoa</taxon>
        <taxon>Arthropoda</taxon>
        <taxon>Hexapoda</taxon>
        <taxon>Insecta</taxon>
        <taxon>Pterygota</taxon>
        <taxon>Neoptera</taxon>
        <taxon>Endopterygota</taxon>
        <taxon>Lepidoptera</taxon>
        <taxon>Glossata</taxon>
        <taxon>Ditrysia</taxon>
        <taxon>Papilionoidea</taxon>
        <taxon>Pieridae</taxon>
        <taxon>Dismorphiinae</taxon>
        <taxon>Leptidea</taxon>
    </lineage>
</organism>
<dbReference type="EMBL" id="FZQP02006944">
    <property type="protein sequence ID" value="VVD05229.1"/>
    <property type="molecule type" value="Genomic_DNA"/>
</dbReference>